<evidence type="ECO:0000313" key="3">
    <source>
        <dbReference type="Proteomes" id="UP000254150"/>
    </source>
</evidence>
<name>A0A380ML86_STRGR</name>
<dbReference type="EMBL" id="UHID01000001">
    <property type="protein sequence ID" value="SUO92924.1"/>
    <property type="molecule type" value="Genomic_DNA"/>
</dbReference>
<dbReference type="RefSeq" id="WP_100457530.1">
    <property type="nucleotide sequence ID" value="NZ_UHID01000001.1"/>
</dbReference>
<dbReference type="InterPro" id="IPR046036">
    <property type="entry name" value="DUF5994"/>
</dbReference>
<reference evidence="2 3" key="1">
    <citation type="submission" date="2018-06" db="EMBL/GenBank/DDBJ databases">
        <authorList>
            <consortium name="Pathogen Informatics"/>
            <person name="Doyle S."/>
        </authorList>
    </citation>
    <scope>NUCLEOTIDE SEQUENCE [LARGE SCALE GENOMIC DNA]</scope>
    <source>
        <strain evidence="2 3">NCTC7807</strain>
    </source>
</reference>
<evidence type="ECO:0000256" key="1">
    <source>
        <dbReference type="SAM" id="MobiDB-lite"/>
    </source>
</evidence>
<dbReference type="Pfam" id="PF19457">
    <property type="entry name" value="DUF5994"/>
    <property type="match status" value="1"/>
</dbReference>
<evidence type="ECO:0000313" key="2">
    <source>
        <dbReference type="EMBL" id="SUO92924.1"/>
    </source>
</evidence>
<organism evidence="2 3">
    <name type="scientific">Streptomyces griseus</name>
    <dbReference type="NCBI Taxonomy" id="1911"/>
    <lineage>
        <taxon>Bacteria</taxon>
        <taxon>Bacillati</taxon>
        <taxon>Actinomycetota</taxon>
        <taxon>Actinomycetes</taxon>
        <taxon>Kitasatosporales</taxon>
        <taxon>Streptomycetaceae</taxon>
        <taxon>Streptomyces</taxon>
    </lineage>
</organism>
<sequence length="164" mass="17676">MAHADFDIGTQRDTGAHPATGAGRFAAGPTLRVEVTPHREGLFDGAWWPHSHRATVELPRLVSGLAGHWGPVTRIGVDLETWGALPTRLIVDERLVRVDGYPVADDTALVTRDDHELFSLLVVPPEAPAEAAIAAMARALSPHNTATAETILHETGVRPPRRRG</sequence>
<proteinExistence type="predicted"/>
<accession>A0A380ML86</accession>
<dbReference type="Proteomes" id="UP000254150">
    <property type="component" value="Unassembled WGS sequence"/>
</dbReference>
<protein>
    <submittedName>
        <fullName evidence="2">Uncharacterized protein</fullName>
    </submittedName>
</protein>
<dbReference type="AlphaFoldDB" id="A0A380ML86"/>
<feature type="region of interest" description="Disordered" evidence="1">
    <location>
        <begin position="1"/>
        <end position="25"/>
    </location>
</feature>
<gene>
    <name evidence="2" type="ORF">NCTC7807_00055</name>
</gene>